<evidence type="ECO:0000313" key="1">
    <source>
        <dbReference type="EMBL" id="KAG0432800.1"/>
    </source>
</evidence>
<sequence>MLIRLLTLLAALVTCWAGPVPLASISEECRFPSSLKPQHTFLYVFQGENRIENKDAQHHVQFKTSVEIGTISPCLLSLKLIDVELHGVSVANRYAFKEALEKYPVLFHMEEGIIGDVRHDPSELPWAMNVKRAIMSMVQIPRTTLDANSIISETDIFGTCETKYSPVNGGILKKSKNLATCLGRFGSSLPIIYTPYESKNSPFQTIPMTNGTMDCQMIVDSNRWITKSECKEREFLRLAARGMAEETLITSTMVLILQQQTPGIKPVPATVNMMSSLKFDHSVTRVEKTDIKDVMGILRDLCRSTAEDIRPEASASFSRMVAALRGLPHEHLTQIYTKIVAGEICFDRKMEALYLDALPMIGTEASLKQTVELMNKAEHASRLTAWIAGLSSISYPTEGMISVLIPMVKKPNAPRNLILAVTSMAHIFCREESRNCDEVPAIKELQGALTKILSYKCRATDIPSRNKIITALKGFGNLGYYGEAINSIMECAIAANNPLPIRLAAIESFRRSCTPEVQSKLLELMKTTTEDVEIRIASYLGVMRCPSFEDIVEIAKMVGDEQSQQVTSFIMSHQRNLQETESPLKRNLRSLVSSLVISNKFDSDFRKSSQNIEWSEYSEKFNLGATADANIIYHPKSFIPRSLMMNLTVDLFSHSINLFEVGGRAEGYDHMLESLLAPKRQMENSHKTDSFWSRLGEKLRRSRRASPKTTKVDIFDEKVNIMKPNQPSGSIYFKMFGNELAWFELPTMDDISNFADGVATNNWMSRLMNEKQMDIARSAMLIDTTVTVPTVTGFPFRADIKATVTAGLKSDGKLNLEGAPKDMLIEGFIKPSAAIDLTRVMSIDVGVAKRGIRVTSTIHTSTALDGKVEIKPTGEINLKYNMRQEKQEILNLKTSIFSVEAEVETPLPAPVTKDLNLCTQTLSKALGVSLCLKGRVPKPFFDYRGINLPFDLGLTLQKNDPQMEGYEFKLKFPAAGSDPRNMFYQLIMDTPGSSINRRHLIELQLNNPNIPEASMHFLYSCPMKKIEISASAKNHGNLANVMMEAKIDDARRYFINLESPYQEIPSGMKFQPVLEMGCPHTEPFVMRGNIEHNWITGFVVDLRSNMPTNKPAFIKASVENNRGNLQIDMAASLVQLDLDSRVTLVTQERTSIGSAVVNYQWAGQRKHQIKINDKVKNLSTEHIFKAAVNTEMQMSQYPEYNWQIIADIQSAPMGQREYDIKFWWGENLPEEQRRIHVLTISKKSGKYGPGFKGTNEGRLKIEAPFWNIDLDGHFNDMLDMEDLPKALFSGELKSDGAKVIEWEAKYNHESRDPTRLSMSAKLEGPTIRFNYMDRVEQRGDNKYMGNMIMEWGNQGKRVSTDYLVTMNIDPDTTLYDVDYRISYPDMKVPAHLKNKFRLTRDAMEASTETEVEGTKYVTIATKWNRNKLAEINIDTPVFQTMMSRSMKDKGVTYVAEVRPRFITDKAYVSSLQVKGSPQRSMAIQGEYQWDADRDANQRMRISSTLIKTAIEGRPTYQVNGVFEHCTHLKIDFNGNFAENMIQGPHSMDFSVGGHHTPTRTMSMMYNRGETDANVMLAYIKGGEDQMKIMYSRREDHSVQDIDLRITSVLIPEIDGKHLNIQRMFSRDISGKISYVHAPGKVFRIEFFDASGNSRINTNIKLQTPFPRYSSQELRITGDYSPSAVILDMQVTSSSNKIYNFKLNWEMKGPESAALVMDMMTPHESVRNGRLLMRYNSNREVIEGQLKTVYNDETMFDLNGNFRIVSRESFDGRLSLKSAATEDLEVIIRGQSTSPASSSYTVNIIESGSNALTAALTLDNQKQHFTGKLEVSGATIATRFIEVERKIPQDNHRVYSLRTGPETPLNLVLDTKLIDGVRMTTMRYEPTNNPQDWASIMFENNEDWNNMNKKLTIVIEPKANVKMNIDYIYQKSDSLLKSKLVWSLHENKLGYEFKSRTEGDSSSSTLMKMLYFKREIDIHHDYIKTPDSMEVTLKILLNAVMMPDRMLMLSYKGHRIPKGWQVIAAMSHPTFSNEILLKGTIETDITEQIPLKVMAEIQPGDAANKIHFTMVQKIDDQIATNRSIHIHFHHEDRNIFDTSLTMYRTATMERPIFAGYYWSWTTRRQGHKAGHATVFLGKNGRAQFDYDSFLGKISASGESQTAANGDDIIDVVLHGKNEEFKGRFIYNLKKYHFEGLTFDKDGNTARSFEISASNSSKKDMFKMEMSHYEGNNKLTDFSYALEKRGSKSFRSKLFFPPQHVQTMKMALSKVDNKLSQIDISEMTQDIAAMTREADSYIDMNFVQPLNNHLLDEFGEIMGEAVIEISEILEETSWGEVIEQMMKWLEDMKRKLDIQIKKMIRAIVDPIMSMASSMGHHRRRRDISSNWDDLNRYMSNKMEEFYNSPMMRQMSNWMSNAMDYTSDKISEMMYRMSAKIGEGMDALRENPDYKAMESIFSELYQPGPYQSNSEFWNKLRASLGTEYSARKSAVIREADYKNGKYIVDVNLPADMDSIKQQINQWTVQWQIPDRETEYEPSFADYIGSLARRKWLPPFDGQAMIISQQHFVTFDGSIYSAVGDCTYLLARDFVDGNFTVLLKYHSDNPLPDGRSPKSIIVQLGESFIEVFPDKGSMFLNGQAVELPLILEDGDVIVKRVDDVVTIEDEKVLKVACHLYYDVCTVKINGWYFGNTAGLLGTYNNEPSDDFMRPRGQVVNNVGQFMKKWEMMRGCKAPVNVLKNTAPEGSEGYKLCERYFKSDDSPLSEGFWQEPPEPYFDLCLRHMAALPANQEPMKAVCNVSLAYLLQLEKYSIMATLPTECLTCRIGADEKLGFGETTRIETVPTSMDVVLVVEEDACHADVVRELDSTIRLVDKELIAAGFSNNRFSLIGFGHGSGRNSMPHVRTARGSVFFESHNLPLATEKMRLEPVAAPAHETHKDIFEAIRFASVMPFRPGVSKTIVVMACADCDEERSELSYSDIQNQLLEHGITLHLVSDKPIEVRKSIIKGKGIYGLDADSVYGSKDVSQRLLMGQPDLRPQVAVAKDVCIALAQEVHGSFFSTKAMRSDAKNWKTVFAKRIVKSLQPRGGDRDFCERCDCSHGPDLTPIAICRACRALPPRVPLAGAEPGQELIERPDSGRTREQEGRPKAVGSPRVEVRQQKQGEGPEWVNPMILYEKVTSSPSTK</sequence>
<proteinExistence type="predicted"/>
<dbReference type="EMBL" id="JABSTQ010009115">
    <property type="protein sequence ID" value="KAG0432800.1"/>
    <property type="molecule type" value="Genomic_DNA"/>
</dbReference>
<organism evidence="1 2">
    <name type="scientific">Ixodes persulcatus</name>
    <name type="common">Taiga tick</name>
    <dbReference type="NCBI Taxonomy" id="34615"/>
    <lineage>
        <taxon>Eukaryota</taxon>
        <taxon>Metazoa</taxon>
        <taxon>Ecdysozoa</taxon>
        <taxon>Arthropoda</taxon>
        <taxon>Chelicerata</taxon>
        <taxon>Arachnida</taxon>
        <taxon>Acari</taxon>
        <taxon>Parasitiformes</taxon>
        <taxon>Ixodida</taxon>
        <taxon>Ixodoidea</taxon>
        <taxon>Ixodidae</taxon>
        <taxon>Ixodinae</taxon>
        <taxon>Ixodes</taxon>
    </lineage>
</organism>
<evidence type="ECO:0000313" key="2">
    <source>
        <dbReference type="Proteomes" id="UP000805193"/>
    </source>
</evidence>
<reference evidence="1 2" key="1">
    <citation type="journal article" date="2020" name="Cell">
        <title>Large-Scale Comparative Analyses of Tick Genomes Elucidate Their Genetic Diversity and Vector Capacities.</title>
        <authorList>
            <consortium name="Tick Genome and Microbiome Consortium (TIGMIC)"/>
            <person name="Jia N."/>
            <person name="Wang J."/>
            <person name="Shi W."/>
            <person name="Du L."/>
            <person name="Sun Y."/>
            <person name="Zhan W."/>
            <person name="Jiang J.F."/>
            <person name="Wang Q."/>
            <person name="Zhang B."/>
            <person name="Ji P."/>
            <person name="Bell-Sakyi L."/>
            <person name="Cui X.M."/>
            <person name="Yuan T.T."/>
            <person name="Jiang B.G."/>
            <person name="Yang W.F."/>
            <person name="Lam T.T."/>
            <person name="Chang Q.C."/>
            <person name="Ding S.J."/>
            <person name="Wang X.J."/>
            <person name="Zhu J.G."/>
            <person name="Ruan X.D."/>
            <person name="Zhao L."/>
            <person name="Wei J.T."/>
            <person name="Ye R.Z."/>
            <person name="Que T.C."/>
            <person name="Du C.H."/>
            <person name="Zhou Y.H."/>
            <person name="Cheng J.X."/>
            <person name="Dai P.F."/>
            <person name="Guo W.B."/>
            <person name="Han X.H."/>
            <person name="Huang E.J."/>
            <person name="Li L.F."/>
            <person name="Wei W."/>
            <person name="Gao Y.C."/>
            <person name="Liu J.Z."/>
            <person name="Shao H.Z."/>
            <person name="Wang X."/>
            <person name="Wang C.C."/>
            <person name="Yang T.C."/>
            <person name="Huo Q.B."/>
            <person name="Li W."/>
            <person name="Chen H.Y."/>
            <person name="Chen S.E."/>
            <person name="Zhou L.G."/>
            <person name="Ni X.B."/>
            <person name="Tian J.H."/>
            <person name="Sheng Y."/>
            <person name="Liu T."/>
            <person name="Pan Y.S."/>
            <person name="Xia L.Y."/>
            <person name="Li J."/>
            <person name="Zhao F."/>
            <person name="Cao W.C."/>
        </authorList>
    </citation>
    <scope>NUCLEOTIDE SEQUENCE [LARGE SCALE GENOMIC DNA]</scope>
    <source>
        <strain evidence="1">Iper-2018</strain>
    </source>
</reference>
<protein>
    <submittedName>
        <fullName evidence="1">Uncharacterized protein</fullName>
    </submittedName>
</protein>
<name>A0AC60QH88_IXOPE</name>
<dbReference type="Proteomes" id="UP000805193">
    <property type="component" value="Unassembled WGS sequence"/>
</dbReference>
<accession>A0AC60QH88</accession>
<gene>
    <name evidence="1" type="ORF">HPB47_020504</name>
</gene>
<keyword evidence="2" id="KW-1185">Reference proteome</keyword>
<feature type="non-terminal residue" evidence="1">
    <location>
        <position position="3181"/>
    </location>
</feature>
<comment type="caution">
    <text evidence="1">The sequence shown here is derived from an EMBL/GenBank/DDBJ whole genome shotgun (WGS) entry which is preliminary data.</text>
</comment>